<organism evidence="1 2">
    <name type="scientific">Kaistella jeonii</name>
    <dbReference type="NCBI Taxonomy" id="266749"/>
    <lineage>
        <taxon>Bacteria</taxon>
        <taxon>Pseudomonadati</taxon>
        <taxon>Bacteroidota</taxon>
        <taxon>Flavobacteriia</taxon>
        <taxon>Flavobacteriales</taxon>
        <taxon>Weeksellaceae</taxon>
        <taxon>Chryseobacterium group</taxon>
        <taxon>Kaistella</taxon>
    </lineage>
</organism>
<dbReference type="OrthoDB" id="1149183at2"/>
<protein>
    <recommendedName>
        <fullName evidence="3">Plasmid maintenance system killer protein</fullName>
    </recommendedName>
</protein>
<dbReference type="Pfam" id="PF05015">
    <property type="entry name" value="HigB-like_toxin"/>
    <property type="match status" value="1"/>
</dbReference>
<name>A0A0C1D5X5_9FLAO</name>
<comment type="caution">
    <text evidence="1">The sequence shown here is derived from an EMBL/GenBank/DDBJ whole genome shotgun (WGS) entry which is preliminary data.</text>
</comment>
<accession>A0A0C1D5X5</accession>
<dbReference type="InterPro" id="IPR007711">
    <property type="entry name" value="HigB-1"/>
</dbReference>
<dbReference type="Gene3D" id="3.30.2310.20">
    <property type="entry name" value="RelE-like"/>
    <property type="match status" value="1"/>
</dbReference>
<evidence type="ECO:0000313" key="2">
    <source>
        <dbReference type="Proteomes" id="UP000031473"/>
    </source>
</evidence>
<dbReference type="AlphaFoldDB" id="A0A0C1D5X5"/>
<gene>
    <name evidence="1" type="ORF">OA86_08785</name>
</gene>
<dbReference type="Proteomes" id="UP000031473">
    <property type="component" value="Unassembled WGS sequence"/>
</dbReference>
<dbReference type="InterPro" id="IPR035093">
    <property type="entry name" value="RelE/ParE_toxin_dom_sf"/>
</dbReference>
<reference evidence="1 2" key="1">
    <citation type="submission" date="2014-10" db="EMBL/GenBank/DDBJ databases">
        <title>Kaistella jeonii genome.</title>
        <authorList>
            <person name="Clayton J.T."/>
            <person name="Newman J.D."/>
        </authorList>
    </citation>
    <scope>NUCLEOTIDE SEQUENCE [LARGE SCALE GENOMIC DNA]</scope>
    <source>
        <strain evidence="1 2">DSM 17048</strain>
    </source>
</reference>
<keyword evidence="2" id="KW-1185">Reference proteome</keyword>
<dbReference type="RefSeq" id="WP_039351769.1">
    <property type="nucleotide sequence ID" value="NZ_FOLA01000004.1"/>
</dbReference>
<dbReference type="SUPFAM" id="SSF143011">
    <property type="entry name" value="RelE-like"/>
    <property type="match status" value="1"/>
</dbReference>
<evidence type="ECO:0000313" key="1">
    <source>
        <dbReference type="EMBL" id="KIA89145.1"/>
    </source>
</evidence>
<proteinExistence type="predicted"/>
<evidence type="ECO:0008006" key="3">
    <source>
        <dbReference type="Google" id="ProtNLM"/>
    </source>
</evidence>
<dbReference type="EMBL" id="JSYL01000004">
    <property type="protein sequence ID" value="KIA89145.1"/>
    <property type="molecule type" value="Genomic_DNA"/>
</dbReference>
<sequence length="106" mass="12590">MEIKFQKTYLEEIYEGNTKVYKEYKSNKQLVSQYVKTINKLKSITKIEQLYQIKSLRYEKLTGNLKGLSSVAVNMQYRILFKELASISNELIIDILEIEELSKHYE</sequence>